<dbReference type="AlphaFoldDB" id="A0A8E2U1K3"/>
<feature type="transmembrane region" description="Helical" evidence="6">
    <location>
        <begin position="20"/>
        <end position="42"/>
    </location>
</feature>
<comment type="subcellular location">
    <subcellularLocation>
        <location evidence="1">Cell membrane</location>
        <topology evidence="1">Multi-pass membrane protein</topology>
    </subcellularLocation>
</comment>
<evidence type="ECO:0000256" key="6">
    <source>
        <dbReference type="SAM" id="Phobius"/>
    </source>
</evidence>
<evidence type="ECO:0000256" key="3">
    <source>
        <dbReference type="ARBA" id="ARBA00022692"/>
    </source>
</evidence>
<dbReference type="PANTHER" id="PTHR35007">
    <property type="entry name" value="INTEGRAL MEMBRANE PROTEIN-RELATED"/>
    <property type="match status" value="1"/>
</dbReference>
<sequence length="324" mass="34820">MDYLYGLVQSVVGDEQQVRLIFLLAVALSAMLAVGTLSVLVMGLQDPVRRRLAVIKRGGLRGAEHAAQVPRGNLHVLLEQVGQRFVSAEDGQRSATAALLQHAGYRSAAAVQMYWAIRLLLPLTLLVATLLVLPMVTTPSLTTGLLVAGLAVGLGWLAPAVIVEKRRDRRQARLRGAFPDALDLMVVCVESGLALPQAIERVAEEMAVSQAELAEELATVNAEIRAGISSAAALAHLAERTGLEDVRGLVSLLAQSIRFGTSVADTLRIYAEEFRDRRTQAAEEQAAKIGTKLVFPLIFCLWPSFFLVAIGPAMIGVLNAFGRL</sequence>
<gene>
    <name evidence="8" type="ORF">CXK95_10605</name>
</gene>
<feature type="domain" description="Type II secretion system protein GspF" evidence="7">
    <location>
        <begin position="182"/>
        <end position="309"/>
    </location>
</feature>
<evidence type="ECO:0000259" key="7">
    <source>
        <dbReference type="Pfam" id="PF00482"/>
    </source>
</evidence>
<evidence type="ECO:0000313" key="8">
    <source>
        <dbReference type="EMBL" id="PNF76840.1"/>
    </source>
</evidence>
<dbReference type="Pfam" id="PF00482">
    <property type="entry name" value="T2SSF"/>
    <property type="match status" value="1"/>
</dbReference>
<proteinExistence type="predicted"/>
<evidence type="ECO:0000256" key="1">
    <source>
        <dbReference type="ARBA" id="ARBA00004651"/>
    </source>
</evidence>
<keyword evidence="5 6" id="KW-0472">Membrane</keyword>
<evidence type="ECO:0000256" key="4">
    <source>
        <dbReference type="ARBA" id="ARBA00022989"/>
    </source>
</evidence>
<evidence type="ECO:0000256" key="2">
    <source>
        <dbReference type="ARBA" id="ARBA00022475"/>
    </source>
</evidence>
<organism evidence="8 9">
    <name type="scientific">Stutzerimonas degradans</name>
    <dbReference type="NCBI Taxonomy" id="2968968"/>
    <lineage>
        <taxon>Bacteria</taxon>
        <taxon>Pseudomonadati</taxon>
        <taxon>Pseudomonadota</taxon>
        <taxon>Gammaproteobacteria</taxon>
        <taxon>Pseudomonadales</taxon>
        <taxon>Pseudomonadaceae</taxon>
        <taxon>Stutzerimonas</taxon>
    </lineage>
</organism>
<protein>
    <submittedName>
        <fullName evidence="8">Type II secretion system protein</fullName>
    </submittedName>
</protein>
<keyword evidence="4 6" id="KW-1133">Transmembrane helix</keyword>
<dbReference type="Proteomes" id="UP000235881">
    <property type="component" value="Unassembled WGS sequence"/>
</dbReference>
<keyword evidence="2" id="KW-1003">Cell membrane</keyword>
<keyword evidence="9" id="KW-1185">Reference proteome</keyword>
<name>A0A8E2U1K3_9GAMM</name>
<dbReference type="GO" id="GO:0005886">
    <property type="term" value="C:plasma membrane"/>
    <property type="evidence" value="ECO:0007669"/>
    <property type="project" value="UniProtKB-SubCell"/>
</dbReference>
<dbReference type="InterPro" id="IPR018076">
    <property type="entry name" value="T2SS_GspF_dom"/>
</dbReference>
<feature type="transmembrane region" description="Helical" evidence="6">
    <location>
        <begin position="293"/>
        <end position="321"/>
    </location>
</feature>
<reference evidence="8 9" key="1">
    <citation type="submission" date="2018-01" db="EMBL/GenBank/DDBJ databases">
        <title>Denitrification phenotypes of diverse strains of Pseudomonas stutzeri.</title>
        <authorList>
            <person name="Milligan D.A."/>
            <person name="Bergaust L."/>
            <person name="Bakken L.R."/>
            <person name="Frostegard A."/>
        </authorList>
    </citation>
    <scope>NUCLEOTIDE SEQUENCE [LARGE SCALE GENOMIC DNA]</scope>
    <source>
        <strain evidence="8 9">DSM 50238</strain>
    </source>
</reference>
<dbReference type="RefSeq" id="WP_102828594.1">
    <property type="nucleotide sequence ID" value="NZ_CP065721.1"/>
</dbReference>
<evidence type="ECO:0000256" key="5">
    <source>
        <dbReference type="ARBA" id="ARBA00023136"/>
    </source>
</evidence>
<keyword evidence="3 6" id="KW-0812">Transmembrane</keyword>
<dbReference type="EMBL" id="POUK01000003">
    <property type="protein sequence ID" value="PNF76840.1"/>
    <property type="molecule type" value="Genomic_DNA"/>
</dbReference>
<comment type="caution">
    <text evidence="8">The sequence shown here is derived from an EMBL/GenBank/DDBJ whole genome shotgun (WGS) entry which is preliminary data.</text>
</comment>
<dbReference type="PANTHER" id="PTHR35007:SF2">
    <property type="entry name" value="PILUS ASSEMBLE PROTEIN"/>
    <property type="match status" value="1"/>
</dbReference>
<feature type="transmembrane region" description="Helical" evidence="6">
    <location>
        <begin position="142"/>
        <end position="163"/>
    </location>
</feature>
<accession>A0A8E2U1K3</accession>
<feature type="transmembrane region" description="Helical" evidence="6">
    <location>
        <begin position="115"/>
        <end position="136"/>
    </location>
</feature>
<evidence type="ECO:0000313" key="9">
    <source>
        <dbReference type="Proteomes" id="UP000235881"/>
    </source>
</evidence>